<dbReference type="Pfam" id="PF00294">
    <property type="entry name" value="PfkB"/>
    <property type="match status" value="1"/>
</dbReference>
<evidence type="ECO:0000256" key="1">
    <source>
        <dbReference type="ARBA" id="ARBA00022679"/>
    </source>
</evidence>
<dbReference type="GO" id="GO:0033786">
    <property type="term" value="F:heptose-1-phosphate adenylyltransferase activity"/>
    <property type="evidence" value="ECO:0007669"/>
    <property type="project" value="TreeGrafter"/>
</dbReference>
<dbReference type="InterPro" id="IPR002173">
    <property type="entry name" value="Carboh/pur_kinase_PfkB_CS"/>
</dbReference>
<dbReference type="AlphaFoldDB" id="A0A7V5PNN1"/>
<evidence type="ECO:0000313" key="4">
    <source>
        <dbReference type="EMBL" id="HHJ52266.1"/>
    </source>
</evidence>
<dbReference type="PANTHER" id="PTHR46969:SF1">
    <property type="entry name" value="BIFUNCTIONAL PROTEIN HLDE"/>
    <property type="match status" value="1"/>
</dbReference>
<proteinExistence type="predicted"/>
<dbReference type="GO" id="GO:0016773">
    <property type="term" value="F:phosphotransferase activity, alcohol group as acceptor"/>
    <property type="evidence" value="ECO:0007669"/>
    <property type="project" value="InterPro"/>
</dbReference>
<feature type="domain" description="Carbohydrate kinase PfkB" evidence="3">
    <location>
        <begin position="19"/>
        <end position="282"/>
    </location>
</feature>
<dbReference type="InterPro" id="IPR029056">
    <property type="entry name" value="Ribokinase-like"/>
</dbReference>
<dbReference type="InterPro" id="IPR011913">
    <property type="entry name" value="RfaE_dom_I"/>
</dbReference>
<dbReference type="PROSITE" id="PS00583">
    <property type="entry name" value="PFKB_KINASES_1"/>
    <property type="match status" value="1"/>
</dbReference>
<dbReference type="GO" id="GO:0005829">
    <property type="term" value="C:cytosol"/>
    <property type="evidence" value="ECO:0007669"/>
    <property type="project" value="TreeGrafter"/>
</dbReference>
<dbReference type="SUPFAM" id="SSF53613">
    <property type="entry name" value="Ribokinase-like"/>
    <property type="match status" value="1"/>
</dbReference>
<feature type="non-terminal residue" evidence="4">
    <location>
        <position position="282"/>
    </location>
</feature>
<gene>
    <name evidence="4" type="ORF">ENJ89_03650</name>
</gene>
<comment type="caution">
    <text evidence="4">The sequence shown here is derived from an EMBL/GenBank/DDBJ whole genome shotgun (WGS) entry which is preliminary data.</text>
</comment>
<name>A0A7V5PNN1_CALAY</name>
<keyword evidence="2 4" id="KW-0418">Kinase</keyword>
<dbReference type="InterPro" id="IPR011611">
    <property type="entry name" value="PfkB_dom"/>
</dbReference>
<keyword evidence="1" id="KW-0808">Transferase</keyword>
<dbReference type="PANTHER" id="PTHR46969">
    <property type="entry name" value="BIFUNCTIONAL PROTEIN HLDE"/>
    <property type="match status" value="1"/>
</dbReference>
<evidence type="ECO:0000256" key="2">
    <source>
        <dbReference type="ARBA" id="ARBA00022777"/>
    </source>
</evidence>
<accession>A0A7V5PNN1</accession>
<organism evidence="4">
    <name type="scientific">Caldithrix abyssi</name>
    <dbReference type="NCBI Taxonomy" id="187145"/>
    <lineage>
        <taxon>Bacteria</taxon>
        <taxon>Pseudomonadati</taxon>
        <taxon>Calditrichota</taxon>
        <taxon>Calditrichia</taxon>
        <taxon>Calditrichales</taxon>
        <taxon>Calditrichaceae</taxon>
        <taxon>Caldithrix</taxon>
    </lineage>
</organism>
<dbReference type="Gene3D" id="3.40.1190.20">
    <property type="match status" value="1"/>
</dbReference>
<evidence type="ECO:0000259" key="3">
    <source>
        <dbReference type="Pfam" id="PF00294"/>
    </source>
</evidence>
<protein>
    <submittedName>
        <fullName evidence="4">D-glycero-beta-D-manno-heptose-7-phosphate kinase</fullName>
    </submittedName>
</protein>
<sequence>MISIAEQKLTRILEGMRNKKILVVGDLMLDKYLRGRVSRLSPEAPVPIVEIESESYHFGGAANVALNLQALGCAPLLVGLVGNDEYGQRFTGLIRQAGLDDSGVIYTSDRPTTVKTRIIGDNQHIARVDRERILYVNGELEQQILKRIEKLIPQAQAVILEDYNKGVLSPTVIHFALKKAKEHGILSAVDPKFINFMEYKQATIFKPNLKETAQALAKSIDGESEVIAAGQELLARLQADCVLLTRGGQGLSLFEKSGEINHVAARTQAVADVSGAGDTVIA</sequence>
<reference evidence="4" key="1">
    <citation type="journal article" date="2020" name="mSystems">
        <title>Genome- and Community-Level Interaction Insights into Carbon Utilization and Element Cycling Functions of Hydrothermarchaeota in Hydrothermal Sediment.</title>
        <authorList>
            <person name="Zhou Z."/>
            <person name="Liu Y."/>
            <person name="Xu W."/>
            <person name="Pan J."/>
            <person name="Luo Z.H."/>
            <person name="Li M."/>
        </authorList>
    </citation>
    <scope>NUCLEOTIDE SEQUENCE [LARGE SCALE GENOMIC DNA]</scope>
    <source>
        <strain evidence="4">HyVt-527</strain>
    </source>
</reference>
<dbReference type="EMBL" id="DROD01000245">
    <property type="protein sequence ID" value="HHJ52266.1"/>
    <property type="molecule type" value="Genomic_DNA"/>
</dbReference>
<dbReference type="CDD" id="cd01172">
    <property type="entry name" value="RfaE_like"/>
    <property type="match status" value="1"/>
</dbReference>
<dbReference type="Proteomes" id="UP000886124">
    <property type="component" value="Unassembled WGS sequence"/>
</dbReference>
<dbReference type="GO" id="GO:0033785">
    <property type="term" value="F:heptose 7-phosphate kinase activity"/>
    <property type="evidence" value="ECO:0007669"/>
    <property type="project" value="TreeGrafter"/>
</dbReference>